<dbReference type="PANTHER" id="PTHR43267:SF3">
    <property type="entry name" value="THIF PROTEIN"/>
    <property type="match status" value="1"/>
</dbReference>
<keyword evidence="2" id="KW-0808">Transferase</keyword>
<organism evidence="2 3">
    <name type="scientific">Selenobaculum gibii</name>
    <dbReference type="NCBI Taxonomy" id="3054208"/>
    <lineage>
        <taxon>Bacteria</taxon>
        <taxon>Bacillati</taxon>
        <taxon>Bacillota</taxon>
        <taxon>Negativicutes</taxon>
        <taxon>Selenomonadales</taxon>
        <taxon>Selenomonadaceae</taxon>
        <taxon>Selenobaculum</taxon>
    </lineage>
</organism>
<dbReference type="SUPFAM" id="SSF69572">
    <property type="entry name" value="Activating enzymes of the ubiquitin-like proteins"/>
    <property type="match status" value="1"/>
</dbReference>
<dbReference type="InterPro" id="IPR035985">
    <property type="entry name" value="Ubiquitin-activating_enz"/>
</dbReference>
<name>A0A9Y2AKI8_9FIRM</name>
<dbReference type="InterPro" id="IPR045886">
    <property type="entry name" value="ThiF/MoeB/HesA"/>
</dbReference>
<feature type="domain" description="THIF-type NAD/FAD binding fold" evidence="1">
    <location>
        <begin position="9"/>
        <end position="154"/>
    </location>
</feature>
<dbReference type="PANTHER" id="PTHR43267">
    <property type="entry name" value="TRNA THREONYLCARBAMOYLADENOSINE DEHYDRATASE"/>
    <property type="match status" value="1"/>
</dbReference>
<dbReference type="InterPro" id="IPR000594">
    <property type="entry name" value="ThiF_NAD_FAD-bd"/>
</dbReference>
<gene>
    <name evidence="2" type="primary">thiF</name>
    <name evidence="2" type="ORF">P3F81_03810</name>
</gene>
<evidence type="ECO:0000313" key="3">
    <source>
        <dbReference type="Proteomes" id="UP001243623"/>
    </source>
</evidence>
<dbReference type="RefSeq" id="WP_147667754.1">
    <property type="nucleotide sequence ID" value="NZ_CP120678.1"/>
</dbReference>
<dbReference type="KEGG" id="sgbi:P3F81_03810"/>
<accession>A0A9Y2AKI8</accession>
<keyword evidence="2" id="KW-0548">Nucleotidyltransferase</keyword>
<dbReference type="Proteomes" id="UP001243623">
    <property type="component" value="Chromosome"/>
</dbReference>
<evidence type="ECO:0000313" key="2">
    <source>
        <dbReference type="EMBL" id="WIW71443.1"/>
    </source>
</evidence>
<dbReference type="GO" id="GO:0061503">
    <property type="term" value="F:tRNA threonylcarbamoyladenosine dehydratase"/>
    <property type="evidence" value="ECO:0007669"/>
    <property type="project" value="TreeGrafter"/>
</dbReference>
<evidence type="ECO:0000259" key="1">
    <source>
        <dbReference type="Pfam" id="PF00899"/>
    </source>
</evidence>
<dbReference type="NCBIfam" id="NF006395">
    <property type="entry name" value="PRK08644.1"/>
    <property type="match status" value="1"/>
</dbReference>
<sequence>MTEFEKGLLKYFCKEDLKKIQQTKIGIAGAGGLGSNCAMLLVRSGFIHFTIVDFDRVEVSNLNRQNYVYSQVNQSKVAALKENLAQIHSNVQIEAVEDRLTRDNIKEIFSSCDIVIEAVDCPETKAMIIEELAQAGKYIVAASGLAGWGNSDRIKVKKINDRLYIVGDLISTIENNPPCAPVVTLTASKQADLVLEIVLQ</sequence>
<dbReference type="NCBIfam" id="TIGR02354">
    <property type="entry name" value="thiF_fam2"/>
    <property type="match status" value="1"/>
</dbReference>
<reference evidence="2" key="1">
    <citation type="submission" date="2023-03" db="EMBL/GenBank/DDBJ databases">
        <title>Selenobaculum gbiensis gen. nov. sp. nov., a new bacterium isolated from the gut microbiota of IBD patient.</title>
        <authorList>
            <person name="Yeo S."/>
            <person name="Park H."/>
            <person name="Huh C.S."/>
        </authorList>
    </citation>
    <scope>NUCLEOTIDE SEQUENCE</scope>
    <source>
        <strain evidence="2">ICN-92133</strain>
    </source>
</reference>
<dbReference type="GO" id="GO:0016779">
    <property type="term" value="F:nucleotidyltransferase activity"/>
    <property type="evidence" value="ECO:0007669"/>
    <property type="project" value="UniProtKB-KW"/>
</dbReference>
<dbReference type="Gene3D" id="3.40.50.720">
    <property type="entry name" value="NAD(P)-binding Rossmann-like Domain"/>
    <property type="match status" value="1"/>
</dbReference>
<proteinExistence type="predicted"/>
<dbReference type="AlphaFoldDB" id="A0A9Y2AKI8"/>
<dbReference type="GO" id="GO:0061504">
    <property type="term" value="P:cyclic threonylcarbamoyladenosine biosynthetic process"/>
    <property type="evidence" value="ECO:0007669"/>
    <property type="project" value="TreeGrafter"/>
</dbReference>
<dbReference type="GO" id="GO:0008641">
    <property type="term" value="F:ubiquitin-like modifier activating enzyme activity"/>
    <property type="evidence" value="ECO:0007669"/>
    <property type="project" value="InterPro"/>
</dbReference>
<protein>
    <submittedName>
        <fullName evidence="2">Sulfur carrier protein ThiS adenylyltransferase ThiF</fullName>
    </submittedName>
</protein>
<dbReference type="EMBL" id="CP120678">
    <property type="protein sequence ID" value="WIW71443.1"/>
    <property type="molecule type" value="Genomic_DNA"/>
</dbReference>
<dbReference type="InterPro" id="IPR012729">
    <property type="entry name" value="ThiF_fam2"/>
</dbReference>
<keyword evidence="3" id="KW-1185">Reference proteome</keyword>
<dbReference type="Pfam" id="PF00899">
    <property type="entry name" value="ThiF"/>
    <property type="match status" value="1"/>
</dbReference>